<evidence type="ECO:0000256" key="2">
    <source>
        <dbReference type="ARBA" id="ARBA00022980"/>
    </source>
</evidence>
<dbReference type="Proteomes" id="UP001301958">
    <property type="component" value="Unassembled WGS sequence"/>
</dbReference>
<evidence type="ECO:0000313" key="5">
    <source>
        <dbReference type="EMBL" id="KAK4224593.1"/>
    </source>
</evidence>
<protein>
    <recommendedName>
        <fullName evidence="4">Ribosomal protein L9 domain-containing protein</fullName>
    </recommendedName>
</protein>
<keyword evidence="6" id="KW-1185">Reference proteome</keyword>
<dbReference type="PANTHER" id="PTHR21368">
    <property type="entry name" value="50S RIBOSOMAL PROTEIN L9"/>
    <property type="match status" value="1"/>
</dbReference>
<keyword evidence="2" id="KW-0689">Ribosomal protein</keyword>
<organism evidence="5 6">
    <name type="scientific">Podospora fimiseda</name>
    <dbReference type="NCBI Taxonomy" id="252190"/>
    <lineage>
        <taxon>Eukaryota</taxon>
        <taxon>Fungi</taxon>
        <taxon>Dikarya</taxon>
        <taxon>Ascomycota</taxon>
        <taxon>Pezizomycotina</taxon>
        <taxon>Sordariomycetes</taxon>
        <taxon>Sordariomycetidae</taxon>
        <taxon>Sordariales</taxon>
        <taxon>Podosporaceae</taxon>
        <taxon>Podospora</taxon>
    </lineage>
</organism>
<evidence type="ECO:0000313" key="6">
    <source>
        <dbReference type="Proteomes" id="UP001301958"/>
    </source>
</evidence>
<dbReference type="Gene3D" id="3.40.5.10">
    <property type="entry name" value="Ribosomal protein L9, N-terminal domain"/>
    <property type="match status" value="1"/>
</dbReference>
<name>A0AAN7BJU5_9PEZI</name>
<dbReference type="InterPro" id="IPR020070">
    <property type="entry name" value="Ribosomal_bL9_N"/>
</dbReference>
<evidence type="ECO:0000256" key="3">
    <source>
        <dbReference type="ARBA" id="ARBA00023274"/>
    </source>
</evidence>
<evidence type="ECO:0000259" key="4">
    <source>
        <dbReference type="Pfam" id="PF01281"/>
    </source>
</evidence>
<dbReference type="InterPro" id="IPR036935">
    <property type="entry name" value="Ribosomal_bL9_N_sf"/>
</dbReference>
<comment type="similarity">
    <text evidence="1">Belongs to the bacterial ribosomal protein bL9 family.</text>
</comment>
<reference evidence="5" key="2">
    <citation type="submission" date="2023-05" db="EMBL/GenBank/DDBJ databases">
        <authorList>
            <consortium name="Lawrence Berkeley National Laboratory"/>
            <person name="Steindorff A."/>
            <person name="Hensen N."/>
            <person name="Bonometti L."/>
            <person name="Westerberg I."/>
            <person name="Brannstrom I.O."/>
            <person name="Guillou S."/>
            <person name="Cros-Aarteil S."/>
            <person name="Calhoun S."/>
            <person name="Haridas S."/>
            <person name="Kuo A."/>
            <person name="Mondo S."/>
            <person name="Pangilinan J."/>
            <person name="Riley R."/>
            <person name="Labutti K."/>
            <person name="Andreopoulos B."/>
            <person name="Lipzen A."/>
            <person name="Chen C."/>
            <person name="Yanf M."/>
            <person name="Daum C."/>
            <person name="Ng V."/>
            <person name="Clum A."/>
            <person name="Ohm R."/>
            <person name="Martin F."/>
            <person name="Silar P."/>
            <person name="Natvig D."/>
            <person name="Lalanne C."/>
            <person name="Gautier V."/>
            <person name="Ament-Velasquez S.L."/>
            <person name="Kruys A."/>
            <person name="Hutchinson M.I."/>
            <person name="Powell A.J."/>
            <person name="Barry K."/>
            <person name="Miller A.N."/>
            <person name="Grigoriev I.V."/>
            <person name="Debuchy R."/>
            <person name="Gladieux P."/>
            <person name="Thoren M.H."/>
            <person name="Johannesson H."/>
        </authorList>
    </citation>
    <scope>NUCLEOTIDE SEQUENCE</scope>
    <source>
        <strain evidence="5">CBS 990.96</strain>
    </source>
</reference>
<dbReference type="GO" id="GO:1990904">
    <property type="term" value="C:ribonucleoprotein complex"/>
    <property type="evidence" value="ECO:0007669"/>
    <property type="project" value="UniProtKB-KW"/>
</dbReference>
<sequence length="250" mass="27424">MAVPVARSQNCLACLRRLAQPFSTSNGSSTSIQTRSKSNVMRPRDQGVVVRLLTDIPKFGRKNAIFRIERGRMRNEWFPRAQAEYMTAMRFQQLGLSPKSDVGERDPAFIPVVHQTKKESMLELAPKPKPSLATAADISRELLNNLVPEILTFYRKPIPATSSATAPSGENVPQAIFGSVSVVDVINHIRGLLALDPEGSRIALEPSHIKLKGSDKDVDRIKTLGYFEAHISLSGSKGPVVKVIEVVAAE</sequence>
<evidence type="ECO:0000256" key="1">
    <source>
        <dbReference type="ARBA" id="ARBA00010605"/>
    </source>
</evidence>
<dbReference type="GO" id="GO:0003735">
    <property type="term" value="F:structural constituent of ribosome"/>
    <property type="evidence" value="ECO:0007669"/>
    <property type="project" value="InterPro"/>
</dbReference>
<comment type="caution">
    <text evidence="5">The sequence shown here is derived from an EMBL/GenBank/DDBJ whole genome shotgun (WGS) entry which is preliminary data.</text>
</comment>
<accession>A0AAN7BJU5</accession>
<dbReference type="GO" id="GO:0006412">
    <property type="term" value="P:translation"/>
    <property type="evidence" value="ECO:0007669"/>
    <property type="project" value="InterPro"/>
</dbReference>
<dbReference type="InterPro" id="IPR000244">
    <property type="entry name" value="Ribosomal_bL9"/>
</dbReference>
<dbReference type="EMBL" id="MU865388">
    <property type="protein sequence ID" value="KAK4224593.1"/>
    <property type="molecule type" value="Genomic_DNA"/>
</dbReference>
<reference evidence="5" key="1">
    <citation type="journal article" date="2023" name="Mol. Phylogenet. Evol.">
        <title>Genome-scale phylogeny and comparative genomics of the fungal order Sordariales.</title>
        <authorList>
            <person name="Hensen N."/>
            <person name="Bonometti L."/>
            <person name="Westerberg I."/>
            <person name="Brannstrom I.O."/>
            <person name="Guillou S."/>
            <person name="Cros-Aarteil S."/>
            <person name="Calhoun S."/>
            <person name="Haridas S."/>
            <person name="Kuo A."/>
            <person name="Mondo S."/>
            <person name="Pangilinan J."/>
            <person name="Riley R."/>
            <person name="LaButti K."/>
            <person name="Andreopoulos B."/>
            <person name="Lipzen A."/>
            <person name="Chen C."/>
            <person name="Yan M."/>
            <person name="Daum C."/>
            <person name="Ng V."/>
            <person name="Clum A."/>
            <person name="Steindorff A."/>
            <person name="Ohm R.A."/>
            <person name="Martin F."/>
            <person name="Silar P."/>
            <person name="Natvig D.O."/>
            <person name="Lalanne C."/>
            <person name="Gautier V."/>
            <person name="Ament-Velasquez S.L."/>
            <person name="Kruys A."/>
            <person name="Hutchinson M.I."/>
            <person name="Powell A.J."/>
            <person name="Barry K."/>
            <person name="Miller A.N."/>
            <person name="Grigoriev I.V."/>
            <person name="Debuchy R."/>
            <person name="Gladieux P."/>
            <person name="Hiltunen Thoren M."/>
            <person name="Johannesson H."/>
        </authorList>
    </citation>
    <scope>NUCLEOTIDE SEQUENCE</scope>
    <source>
        <strain evidence="5">CBS 990.96</strain>
    </source>
</reference>
<proteinExistence type="inferred from homology"/>
<feature type="domain" description="Ribosomal protein L9" evidence="4">
    <location>
        <begin position="50"/>
        <end position="93"/>
    </location>
</feature>
<dbReference type="AlphaFoldDB" id="A0AAN7BJU5"/>
<keyword evidence="3" id="KW-0687">Ribonucleoprotein</keyword>
<gene>
    <name evidence="5" type="ORF">QBC38DRAFT_370717</name>
</gene>
<dbReference type="GO" id="GO:0005840">
    <property type="term" value="C:ribosome"/>
    <property type="evidence" value="ECO:0007669"/>
    <property type="project" value="UniProtKB-KW"/>
</dbReference>
<dbReference type="Pfam" id="PF01281">
    <property type="entry name" value="Ribosomal_L9_N"/>
    <property type="match status" value="1"/>
</dbReference>